<name>C0XHX4_LENH9</name>
<evidence type="ECO:0000313" key="3">
    <source>
        <dbReference type="Proteomes" id="UP000003752"/>
    </source>
</evidence>
<feature type="transmembrane region" description="Helical" evidence="1">
    <location>
        <begin position="76"/>
        <end position="99"/>
    </location>
</feature>
<dbReference type="AlphaFoldDB" id="C0XHX4"/>
<comment type="caution">
    <text evidence="2">The sequence shown here is derived from an EMBL/GenBank/DDBJ whole genome shotgun (WGS) entry which is preliminary data.</text>
</comment>
<feature type="transmembrane region" description="Helical" evidence="1">
    <location>
        <begin position="39"/>
        <end position="56"/>
    </location>
</feature>
<evidence type="ECO:0000313" key="2">
    <source>
        <dbReference type="EMBL" id="EEI25042.1"/>
    </source>
</evidence>
<reference evidence="2 3" key="1">
    <citation type="submission" date="2009-01" db="EMBL/GenBank/DDBJ databases">
        <authorList>
            <person name="Qin X."/>
            <person name="Bachman B."/>
            <person name="Battles P."/>
            <person name="Bell A."/>
            <person name="Bess C."/>
            <person name="Bickham C."/>
            <person name="Chaboub L."/>
            <person name="Chen D."/>
            <person name="Coyle M."/>
            <person name="Deiros D.R."/>
            <person name="Dinh H."/>
            <person name="Forbes L."/>
            <person name="Fowler G."/>
            <person name="Francisco L."/>
            <person name="Fu Q."/>
            <person name="Gubbala S."/>
            <person name="Hale W."/>
            <person name="Han Y."/>
            <person name="Hemphill L."/>
            <person name="Highlander S.K."/>
            <person name="Hirani K."/>
            <person name="Hogues M."/>
            <person name="Jackson L."/>
            <person name="Jakkamsetti A."/>
            <person name="Javaid M."/>
            <person name="Jiang H."/>
            <person name="Korchina V."/>
            <person name="Kovar C."/>
            <person name="Lara F."/>
            <person name="Lee S."/>
            <person name="Mata R."/>
            <person name="Mathew T."/>
            <person name="Moen C."/>
            <person name="Morales K."/>
            <person name="Munidasa M."/>
            <person name="Nazareth L."/>
            <person name="Ngo R."/>
            <person name="Nguyen L."/>
            <person name="Okwuonu G."/>
            <person name="Ongeri F."/>
            <person name="Patil S."/>
            <person name="Petrosino J."/>
            <person name="Pham C."/>
            <person name="Pham P."/>
            <person name="Pu L.-L."/>
            <person name="Puazo M."/>
            <person name="Raj R."/>
            <person name="Reid J."/>
            <person name="Rouhana J."/>
            <person name="Saada N."/>
            <person name="Shang Y."/>
            <person name="Simmons D."/>
            <person name="Thornton R."/>
            <person name="Warren J."/>
            <person name="Weissenberger G."/>
            <person name="Zhang J."/>
            <person name="Zhang L."/>
            <person name="Zhou C."/>
            <person name="Zhu D."/>
            <person name="Muzny D."/>
            <person name="Worley K."/>
            <person name="Gibbs R."/>
        </authorList>
    </citation>
    <scope>NUCLEOTIDE SEQUENCE [LARGE SCALE GENOMIC DNA]</scope>
    <source>
        <strain evidence="3">ATCC 8290 / DSM 20176 / CCUG 30140 / JCM 1155 / KCTC 3500 / NBRC 15886 / NCIMB 8040 / NRRL B-1843 / 9</strain>
    </source>
</reference>
<gene>
    <name evidence="2" type="ORF">HMPREF0519_0835</name>
</gene>
<feature type="transmembrane region" description="Helical" evidence="1">
    <location>
        <begin position="106"/>
        <end position="129"/>
    </location>
</feature>
<dbReference type="EMBL" id="ACGP01000104">
    <property type="protein sequence ID" value="EEI25042.1"/>
    <property type="molecule type" value="Genomic_DNA"/>
</dbReference>
<keyword evidence="1" id="KW-0812">Transmembrane</keyword>
<feature type="transmembrane region" description="Helical" evidence="1">
    <location>
        <begin position="141"/>
        <end position="162"/>
    </location>
</feature>
<keyword evidence="1" id="KW-1133">Transmembrane helix</keyword>
<feature type="transmembrane region" description="Helical" evidence="1">
    <location>
        <begin position="6"/>
        <end position="27"/>
    </location>
</feature>
<feature type="transmembrane region" description="Helical" evidence="1">
    <location>
        <begin position="197"/>
        <end position="215"/>
    </location>
</feature>
<accession>C0XHX4</accession>
<sequence length="217" mass="25113">MLKLYLIVFLTSWRYQAFLIQGGIGMFSQLFAKARRNPFIILWFILSVIQITVVFLDQASVQVLPGEQKISVTYLLYGLLSWFAWNIKLIIPTLILSLLPTYLFSGLFLSVIGSGQLTVGVMPLAATIMKVPIQMNDWFPFTIYVLYCVMLAVLQVALLLLVGRLKDTYKYRLQYNHTQSFYVNWWLSLKEVVFSKWKMLVLIYAVLFILKTLTLSL</sequence>
<proteinExistence type="predicted"/>
<protein>
    <submittedName>
        <fullName evidence="2">Uncharacterized protein</fullName>
    </submittedName>
</protein>
<keyword evidence="1" id="KW-0472">Membrane</keyword>
<keyword evidence="3" id="KW-1185">Reference proteome</keyword>
<evidence type="ECO:0000256" key="1">
    <source>
        <dbReference type="SAM" id="Phobius"/>
    </source>
</evidence>
<dbReference type="Proteomes" id="UP000003752">
    <property type="component" value="Unassembled WGS sequence"/>
</dbReference>
<dbReference type="HOGENOM" id="CLU_1413561_0_0_9"/>
<organism evidence="2 3">
    <name type="scientific">Lentilactobacillus hilgardii (strain ATCC 8290 / DSM 20176 / CCUG 30140 / JCM 1155 / KCTC 3500 / NBRC 15886 / NCIMB 8040 / NRRL B-1843 / 9)</name>
    <dbReference type="NCBI Taxonomy" id="1423757"/>
    <lineage>
        <taxon>Bacteria</taxon>
        <taxon>Bacillati</taxon>
        <taxon>Bacillota</taxon>
        <taxon>Bacilli</taxon>
        <taxon>Lactobacillales</taxon>
        <taxon>Lactobacillaceae</taxon>
        <taxon>Lentilactobacillus</taxon>
    </lineage>
</organism>